<name>M9RJL9_9RHOB</name>
<keyword evidence="1" id="KW-0812">Transmembrane</keyword>
<evidence type="ECO:0008006" key="4">
    <source>
        <dbReference type="Google" id="ProtNLM"/>
    </source>
</evidence>
<evidence type="ECO:0000313" key="2">
    <source>
        <dbReference type="EMBL" id="AGI72789.1"/>
    </source>
</evidence>
<dbReference type="STRING" id="391616.OA238_c27550"/>
<dbReference type="Proteomes" id="UP000004688">
    <property type="component" value="Chromosome"/>
</dbReference>
<dbReference type="HOGENOM" id="CLU_155158_0_0_5"/>
<evidence type="ECO:0000313" key="3">
    <source>
        <dbReference type="Proteomes" id="UP000004688"/>
    </source>
</evidence>
<feature type="transmembrane region" description="Helical" evidence="1">
    <location>
        <begin position="54"/>
        <end position="74"/>
    </location>
</feature>
<keyword evidence="3" id="KW-1185">Reference proteome</keyword>
<gene>
    <name evidence="2" type="ORF">OA238_c27550</name>
</gene>
<proteinExistence type="predicted"/>
<protein>
    <recommendedName>
        <fullName evidence="4">Transmembrane protein</fullName>
    </recommendedName>
</protein>
<dbReference type="KEGG" id="oar:OA238_c27550"/>
<dbReference type="eggNOG" id="ENOG5032YDV">
    <property type="taxonomic scope" value="Bacteria"/>
</dbReference>
<dbReference type="RefSeq" id="WP_015495846.1">
    <property type="nucleotide sequence ID" value="NC_020908.1"/>
</dbReference>
<evidence type="ECO:0000256" key="1">
    <source>
        <dbReference type="SAM" id="Phobius"/>
    </source>
</evidence>
<dbReference type="EMBL" id="CP003742">
    <property type="protein sequence ID" value="AGI72789.1"/>
    <property type="molecule type" value="Genomic_DNA"/>
</dbReference>
<accession>M9RJL9</accession>
<dbReference type="OrthoDB" id="8115457at2"/>
<feature type="transmembrane region" description="Helical" evidence="1">
    <location>
        <begin position="12"/>
        <end position="34"/>
    </location>
</feature>
<dbReference type="AlphaFoldDB" id="M9RJL9"/>
<reference evidence="2 3" key="1">
    <citation type="journal article" date="2013" name="PLoS ONE">
        <title>Poles Apart: Arctic and Antarctic Octadecabacter strains Share High Genome Plasticity and a New Type of Xanthorhodopsin.</title>
        <authorList>
            <person name="Vollmers J."/>
            <person name="Voget S."/>
            <person name="Dietrich S."/>
            <person name="Gollnow K."/>
            <person name="Smits M."/>
            <person name="Meyer K."/>
            <person name="Brinkhoff T."/>
            <person name="Simon M."/>
            <person name="Daniel R."/>
        </authorList>
    </citation>
    <scope>NUCLEOTIDE SEQUENCE [LARGE SCALE GENOMIC DNA]</scope>
    <source>
        <strain evidence="2 3">238</strain>
    </source>
</reference>
<keyword evidence="1" id="KW-0472">Membrane</keyword>
<organism evidence="2 3">
    <name type="scientific">Octadecabacter arcticus 238</name>
    <dbReference type="NCBI Taxonomy" id="391616"/>
    <lineage>
        <taxon>Bacteria</taxon>
        <taxon>Pseudomonadati</taxon>
        <taxon>Pseudomonadota</taxon>
        <taxon>Alphaproteobacteria</taxon>
        <taxon>Rhodobacterales</taxon>
        <taxon>Roseobacteraceae</taxon>
        <taxon>Octadecabacter</taxon>
    </lineage>
</organism>
<sequence length="114" mass="12606">MPNQKKPKLIKLYIKSCAIGFVLSAIFVAVMLGFDMMGLGGLVVRSDVGFVAVLMMWILNGVVFAGVQFAYVIMSMADDDDDDDDEPRGGLRARAPVFLAEPIPIRVEDARRRR</sequence>
<keyword evidence="1" id="KW-1133">Transmembrane helix</keyword>